<comment type="caution">
    <text evidence="2">The sequence shown here is derived from an EMBL/GenBank/DDBJ whole genome shotgun (WGS) entry which is preliminary data.</text>
</comment>
<proteinExistence type="predicted"/>
<protein>
    <recommendedName>
        <fullName evidence="4">Gliding motility-associated protein GldM C-terminal domain-containing protein</fullName>
    </recommendedName>
</protein>
<keyword evidence="1" id="KW-0732">Signal</keyword>
<feature type="signal peptide" evidence="1">
    <location>
        <begin position="1"/>
        <end position="18"/>
    </location>
</feature>
<sequence length="196" mass="22653">MKKLILLLIVFTSTHSFAQRAKNVFSRKSTPVTINKNRDTSLRVIIVDKEKQVRQPAYFVNDRFVKNHGFIKPERIENIHIIKRDTVIETQTYAGQIHIKTKANYTPQFISLAELKDKYTSFKDMPVVFMLDADVINSDEENFFVDENNLLTIIVDKLKTNKDNAEIGLIKLLTKSKENIDKRNNIMIRGDGIVAK</sequence>
<evidence type="ECO:0000313" key="3">
    <source>
        <dbReference type="Proteomes" id="UP000606494"/>
    </source>
</evidence>
<evidence type="ECO:0000313" key="2">
    <source>
        <dbReference type="EMBL" id="MBD1425770.1"/>
    </source>
</evidence>
<gene>
    <name evidence="2" type="ORF">H8B17_09270</name>
</gene>
<dbReference type="RefSeq" id="WP_190308903.1">
    <property type="nucleotide sequence ID" value="NZ_JACNYK010000002.1"/>
</dbReference>
<reference evidence="2 3" key="1">
    <citation type="submission" date="2020-08" db="EMBL/GenBank/DDBJ databases">
        <title>Sphingobacterium sp. DN00404 isolated from aquaculture water.</title>
        <authorList>
            <person name="Zhang M."/>
        </authorList>
    </citation>
    <scope>NUCLEOTIDE SEQUENCE [LARGE SCALE GENOMIC DNA]</scope>
    <source>
        <strain evidence="2 3">KCTC 32294</strain>
    </source>
</reference>
<organism evidence="2 3">
    <name type="scientific">Sphingobacterium arenae</name>
    <dbReference type="NCBI Taxonomy" id="1280598"/>
    <lineage>
        <taxon>Bacteria</taxon>
        <taxon>Pseudomonadati</taxon>
        <taxon>Bacteroidota</taxon>
        <taxon>Sphingobacteriia</taxon>
        <taxon>Sphingobacteriales</taxon>
        <taxon>Sphingobacteriaceae</taxon>
        <taxon>Sphingobacterium</taxon>
    </lineage>
</organism>
<name>A0ABR7Y393_9SPHI</name>
<feature type="chain" id="PRO_5047327334" description="Gliding motility-associated protein GldM C-terminal domain-containing protein" evidence="1">
    <location>
        <begin position="19"/>
        <end position="196"/>
    </location>
</feature>
<dbReference type="EMBL" id="JACNYK010000002">
    <property type="protein sequence ID" value="MBD1425770.1"/>
    <property type="molecule type" value="Genomic_DNA"/>
</dbReference>
<keyword evidence="3" id="KW-1185">Reference proteome</keyword>
<dbReference type="Proteomes" id="UP000606494">
    <property type="component" value="Unassembled WGS sequence"/>
</dbReference>
<accession>A0ABR7Y393</accession>
<evidence type="ECO:0000256" key="1">
    <source>
        <dbReference type="SAM" id="SignalP"/>
    </source>
</evidence>
<evidence type="ECO:0008006" key="4">
    <source>
        <dbReference type="Google" id="ProtNLM"/>
    </source>
</evidence>